<organism evidence="8 9">
    <name type="scientific">Arcobacter defluvii</name>
    <dbReference type="NCBI Taxonomy" id="873191"/>
    <lineage>
        <taxon>Bacteria</taxon>
        <taxon>Pseudomonadati</taxon>
        <taxon>Campylobacterota</taxon>
        <taxon>Epsilonproteobacteria</taxon>
        <taxon>Campylobacterales</taxon>
        <taxon>Arcobacteraceae</taxon>
        <taxon>Arcobacter</taxon>
    </lineage>
</organism>
<feature type="transmembrane region" description="Helical" evidence="7">
    <location>
        <begin position="170"/>
        <end position="188"/>
    </location>
</feature>
<accession>A0AAE7BHS7</accession>
<protein>
    <recommendedName>
        <fullName evidence="6">Transporter</fullName>
    </recommendedName>
</protein>
<dbReference type="GO" id="GO:0015293">
    <property type="term" value="F:symporter activity"/>
    <property type="evidence" value="ECO:0007669"/>
    <property type="project" value="UniProtKB-KW"/>
</dbReference>
<keyword evidence="2 6" id="KW-0813">Transport</keyword>
<dbReference type="EMBL" id="CP053835">
    <property type="protein sequence ID" value="QKF78843.1"/>
    <property type="molecule type" value="Genomic_DNA"/>
</dbReference>
<dbReference type="Pfam" id="PF00209">
    <property type="entry name" value="SNF"/>
    <property type="match status" value="2"/>
</dbReference>
<gene>
    <name evidence="8" type="ORF">ADFLV_2873</name>
</gene>
<evidence type="ECO:0000313" key="8">
    <source>
        <dbReference type="EMBL" id="QKF78843.1"/>
    </source>
</evidence>
<proteinExistence type="inferred from homology"/>
<dbReference type="CDD" id="cd10336">
    <property type="entry name" value="SLC6sbd_Tyt1-Like"/>
    <property type="match status" value="1"/>
</dbReference>
<feature type="transmembrane region" description="Helical" evidence="7">
    <location>
        <begin position="90"/>
        <end position="114"/>
    </location>
</feature>
<keyword evidence="9" id="KW-1185">Reference proteome</keyword>
<evidence type="ECO:0000256" key="3">
    <source>
        <dbReference type="ARBA" id="ARBA00022692"/>
    </source>
</evidence>
<evidence type="ECO:0000256" key="6">
    <source>
        <dbReference type="RuleBase" id="RU003732"/>
    </source>
</evidence>
<evidence type="ECO:0000256" key="7">
    <source>
        <dbReference type="SAM" id="Phobius"/>
    </source>
</evidence>
<dbReference type="PANTHER" id="PTHR42948:SF1">
    <property type="entry name" value="TRANSPORTER"/>
    <property type="match status" value="1"/>
</dbReference>
<feature type="transmembrane region" description="Helical" evidence="7">
    <location>
        <begin position="291"/>
        <end position="319"/>
    </location>
</feature>
<dbReference type="InterPro" id="IPR000175">
    <property type="entry name" value="Na/ntran_symport"/>
</dbReference>
<feature type="transmembrane region" description="Helical" evidence="7">
    <location>
        <begin position="208"/>
        <end position="232"/>
    </location>
</feature>
<feature type="transmembrane region" description="Helical" evidence="7">
    <location>
        <begin position="422"/>
        <end position="440"/>
    </location>
</feature>
<dbReference type="RefSeq" id="WP_129011884.1">
    <property type="nucleotide sequence ID" value="NZ_CP053835.1"/>
</dbReference>
<feature type="transmembrane region" description="Helical" evidence="7">
    <location>
        <begin position="37"/>
        <end position="62"/>
    </location>
</feature>
<reference evidence="8 9" key="1">
    <citation type="submission" date="2020-05" db="EMBL/GenBank/DDBJ databases">
        <title>Complete genome sequencing of Campylobacter and Arcobacter type strains.</title>
        <authorList>
            <person name="Miller W.G."/>
            <person name="Yee E."/>
        </authorList>
    </citation>
    <scope>NUCLEOTIDE SEQUENCE [LARGE SCALE GENOMIC DNA]</scope>
    <source>
        <strain evidence="8 9">LMG 25694</strain>
    </source>
</reference>
<comment type="subcellular location">
    <subcellularLocation>
        <location evidence="1">Membrane</location>
        <topology evidence="1">Multi-pass membrane protein</topology>
    </subcellularLocation>
</comment>
<evidence type="ECO:0000256" key="1">
    <source>
        <dbReference type="ARBA" id="ARBA00004141"/>
    </source>
</evidence>
<dbReference type="PANTHER" id="PTHR42948">
    <property type="entry name" value="TRANSPORTER"/>
    <property type="match status" value="1"/>
</dbReference>
<feature type="transmembrane region" description="Helical" evidence="7">
    <location>
        <begin position="377"/>
        <end position="401"/>
    </location>
</feature>
<dbReference type="Proteomes" id="UP000503313">
    <property type="component" value="Chromosome"/>
</dbReference>
<keyword evidence="4 7" id="KW-1133">Transmembrane helix</keyword>
<dbReference type="NCBIfam" id="NF037979">
    <property type="entry name" value="Na_transp"/>
    <property type="match status" value="1"/>
</dbReference>
<keyword evidence="5 7" id="KW-0472">Membrane</keyword>
<keyword evidence="6" id="KW-0769">Symport</keyword>
<keyword evidence="3 6" id="KW-0812">Transmembrane</keyword>
<dbReference type="PROSITE" id="PS50267">
    <property type="entry name" value="NA_NEUROTRAN_SYMP_3"/>
    <property type="match status" value="1"/>
</dbReference>
<comment type="similarity">
    <text evidence="6">Belongs to the sodium:neurotransmitter symporter (SNF) (TC 2.A.22) family.</text>
</comment>
<evidence type="ECO:0000313" key="9">
    <source>
        <dbReference type="Proteomes" id="UP000503313"/>
    </source>
</evidence>
<evidence type="ECO:0000256" key="5">
    <source>
        <dbReference type="ARBA" id="ARBA00023136"/>
    </source>
</evidence>
<dbReference type="PROSITE" id="PS00610">
    <property type="entry name" value="NA_NEUROTRAN_SYMP_1"/>
    <property type="match status" value="1"/>
</dbReference>
<evidence type="ECO:0000256" key="4">
    <source>
        <dbReference type="ARBA" id="ARBA00022989"/>
    </source>
</evidence>
<dbReference type="GO" id="GO:0016020">
    <property type="term" value="C:membrane"/>
    <property type="evidence" value="ECO:0007669"/>
    <property type="project" value="UniProtKB-SubCell"/>
</dbReference>
<feature type="transmembrane region" description="Helical" evidence="7">
    <location>
        <begin position="244"/>
        <end position="271"/>
    </location>
</feature>
<evidence type="ECO:0000256" key="2">
    <source>
        <dbReference type="ARBA" id="ARBA00022448"/>
    </source>
</evidence>
<feature type="transmembrane region" description="Helical" evidence="7">
    <location>
        <begin position="139"/>
        <end position="158"/>
    </location>
</feature>
<dbReference type="InterPro" id="IPR037272">
    <property type="entry name" value="SNS_sf"/>
</dbReference>
<dbReference type="AlphaFoldDB" id="A0AAE7BHS7"/>
<dbReference type="InterPro" id="IPR047218">
    <property type="entry name" value="YocR/YhdH-like"/>
</dbReference>
<feature type="transmembrane region" description="Helical" evidence="7">
    <location>
        <begin position="340"/>
        <end position="357"/>
    </location>
</feature>
<dbReference type="SUPFAM" id="SSF161070">
    <property type="entry name" value="SNF-like"/>
    <property type="match status" value="1"/>
</dbReference>
<dbReference type="KEGG" id="adz:ADFLV_2873"/>
<name>A0AAE7BHS7_9BACT</name>
<dbReference type="PRINTS" id="PR00176">
    <property type="entry name" value="NANEUSMPORT"/>
</dbReference>
<sequence>MHKNRFTRIGFILAAAGSAVGLGNIWKFPYITGENGGGIFVLVYLATVFFIGMSIFIGEVLIGSLQNKDAVSTIENLAPTNKKYWKYTGFTFLTGIFILTFYPVVIGWIFNYIVLSINSLPSNFKESETLFMTFLKNDIFTQIFYYTLAFIVIAYTISKGVKKGIEKLNNILMPSLIIILAILLIYTVQLDGFSKAIEFMFYPNFEKFNSSSIIVAVGHAFFTLSIGMATIITYSASLDKNVNIVKASITVVIMDTLIAIVAGIIIFSIIFTASQEPSKGAGLVFITLPAIFYQMGTIGIYLAILFFIALAFAAITSAISILEPTVMYLVERKNMPRKNATYSVAFIAYALGLLALLSNTDSFSTNLTLGSKNLFDWFDFISSAILMPIGGILLAIFIGYIMDKKLSKNALVPFMGETYYKIWLFIMRFVAPISIFILMLNEIGIIKF</sequence>